<dbReference type="InterPro" id="IPR050091">
    <property type="entry name" value="PKS_NRPS_Biosynth_Enz"/>
</dbReference>
<evidence type="ECO:0000256" key="12">
    <source>
        <dbReference type="ARBA" id="ARBA00044883"/>
    </source>
</evidence>
<keyword evidence="15" id="KW-1185">Reference proteome</keyword>
<dbReference type="Pfam" id="PF00550">
    <property type="entry name" value="PP-binding"/>
    <property type="match status" value="1"/>
</dbReference>
<sequence>MSCFLLPGLAIQWGPIGDVGVLHELLGTDVEFDGCAPQRISSCLEVLDHLLNQSQPVVSSLVKAEHSAKHGQKGSKTRDLAQTVAHIFGVKEPSNINPNLSLSELGMDSLMGVAVRRALEQEHGLTLSVLEIRRLTFARLREMSRVESVAGSDSTAA</sequence>
<dbReference type="PROSITE" id="PS50075">
    <property type="entry name" value="CARRIER"/>
    <property type="match status" value="1"/>
</dbReference>
<dbReference type="EMBL" id="JARKHS020002481">
    <property type="protein sequence ID" value="KAK8786704.1"/>
    <property type="molecule type" value="Genomic_DNA"/>
</dbReference>
<evidence type="ECO:0000256" key="8">
    <source>
        <dbReference type="ARBA" id="ARBA00023002"/>
    </source>
</evidence>
<dbReference type="SUPFAM" id="SSF47336">
    <property type="entry name" value="ACP-like"/>
    <property type="match status" value="1"/>
</dbReference>
<evidence type="ECO:0000313" key="15">
    <source>
        <dbReference type="Proteomes" id="UP001321473"/>
    </source>
</evidence>
<dbReference type="PROSITE" id="PS00012">
    <property type="entry name" value="PHOSPHOPANTETHEINE"/>
    <property type="match status" value="1"/>
</dbReference>
<dbReference type="Gene3D" id="1.10.1200.10">
    <property type="entry name" value="ACP-like"/>
    <property type="match status" value="1"/>
</dbReference>
<name>A0AAQ4FH90_AMBAM</name>
<evidence type="ECO:0000256" key="3">
    <source>
        <dbReference type="ARBA" id="ARBA00022450"/>
    </source>
</evidence>
<evidence type="ECO:0000256" key="7">
    <source>
        <dbReference type="ARBA" id="ARBA00022857"/>
    </source>
</evidence>
<keyword evidence="9" id="KW-0443">Lipid metabolism</keyword>
<evidence type="ECO:0000256" key="2">
    <source>
        <dbReference type="ARBA" id="ARBA00018769"/>
    </source>
</evidence>
<evidence type="ECO:0000256" key="4">
    <source>
        <dbReference type="ARBA" id="ARBA00022516"/>
    </source>
</evidence>
<dbReference type="Gene3D" id="3.40.50.720">
    <property type="entry name" value="NAD(P)-binding Rossmann-like Domain"/>
    <property type="match status" value="1"/>
</dbReference>
<evidence type="ECO:0000256" key="11">
    <source>
        <dbReference type="ARBA" id="ARBA00023268"/>
    </source>
</evidence>
<evidence type="ECO:0000313" key="14">
    <source>
        <dbReference type="EMBL" id="KAK8786704.1"/>
    </source>
</evidence>
<evidence type="ECO:0000259" key="13">
    <source>
        <dbReference type="PROSITE" id="PS50075"/>
    </source>
</evidence>
<keyword evidence="5" id="KW-0597">Phosphoprotein</keyword>
<dbReference type="GO" id="GO:0016491">
    <property type="term" value="F:oxidoreductase activity"/>
    <property type="evidence" value="ECO:0007669"/>
    <property type="project" value="UniProtKB-KW"/>
</dbReference>
<dbReference type="InterPro" id="IPR020806">
    <property type="entry name" value="PKS_PP-bd"/>
</dbReference>
<comment type="caution">
    <text evidence="14">The sequence shown here is derived from an EMBL/GenBank/DDBJ whole genome shotgun (WGS) entry which is preliminary data.</text>
</comment>
<dbReference type="PANTHER" id="PTHR43775:SF7">
    <property type="entry name" value="FATTY ACID SYNTHASE"/>
    <property type="match status" value="1"/>
</dbReference>
<dbReference type="InterPro" id="IPR006162">
    <property type="entry name" value="Ppantetheine_attach_site"/>
</dbReference>
<protein>
    <recommendedName>
        <fullName evidence="2">Fatty acid synthase</fullName>
        <ecNumber evidence="1">2.3.1.85</ecNumber>
    </recommendedName>
</protein>
<keyword evidence="8" id="KW-0560">Oxidoreductase</keyword>
<dbReference type="Proteomes" id="UP001321473">
    <property type="component" value="Unassembled WGS sequence"/>
</dbReference>
<keyword evidence="3" id="KW-0596">Phosphopantetheine</keyword>
<dbReference type="InterPro" id="IPR036736">
    <property type="entry name" value="ACP-like_sf"/>
</dbReference>
<dbReference type="InterPro" id="IPR009081">
    <property type="entry name" value="PP-bd_ACP"/>
</dbReference>
<comment type="catalytic activity">
    <reaction evidence="12">
        <text>acetyl-CoA + n malonyl-CoA + 2n NADPH + 2n H(+) = a long-chain fatty acid + (n+1) CoA + n CO2 + 2n NADP(+).</text>
        <dbReference type="EC" id="2.3.1.85"/>
    </reaction>
</comment>
<evidence type="ECO:0000256" key="5">
    <source>
        <dbReference type="ARBA" id="ARBA00022553"/>
    </source>
</evidence>
<dbReference type="AlphaFoldDB" id="A0AAQ4FH90"/>
<keyword evidence="4" id="KW-0444">Lipid biosynthesis</keyword>
<dbReference type="GO" id="GO:0004312">
    <property type="term" value="F:fatty acid synthase activity"/>
    <property type="evidence" value="ECO:0007669"/>
    <property type="project" value="UniProtKB-EC"/>
</dbReference>
<gene>
    <name evidence="14" type="ORF">V5799_023520</name>
</gene>
<dbReference type="PANTHER" id="PTHR43775">
    <property type="entry name" value="FATTY ACID SYNTHASE"/>
    <property type="match status" value="1"/>
</dbReference>
<dbReference type="GO" id="GO:0006633">
    <property type="term" value="P:fatty acid biosynthetic process"/>
    <property type="evidence" value="ECO:0007669"/>
    <property type="project" value="UniProtKB-KW"/>
</dbReference>
<reference evidence="14 15" key="1">
    <citation type="journal article" date="2023" name="Arcadia Sci">
        <title>De novo assembly of a long-read Amblyomma americanum tick genome.</title>
        <authorList>
            <person name="Chou S."/>
            <person name="Poskanzer K.E."/>
            <person name="Rollins M."/>
            <person name="Thuy-Boun P.S."/>
        </authorList>
    </citation>
    <scope>NUCLEOTIDE SEQUENCE [LARGE SCALE GENOMIC DNA]</scope>
    <source>
        <strain evidence="14">F_SG_1</strain>
        <tissue evidence="14">Salivary glands</tissue>
    </source>
</reference>
<dbReference type="EC" id="2.3.1.85" evidence="1"/>
<evidence type="ECO:0000256" key="9">
    <source>
        <dbReference type="ARBA" id="ARBA00023098"/>
    </source>
</evidence>
<keyword evidence="10" id="KW-0275">Fatty acid biosynthesis</keyword>
<dbReference type="GO" id="GO:0031177">
    <property type="term" value="F:phosphopantetheine binding"/>
    <property type="evidence" value="ECO:0007669"/>
    <property type="project" value="InterPro"/>
</dbReference>
<evidence type="ECO:0000256" key="10">
    <source>
        <dbReference type="ARBA" id="ARBA00023160"/>
    </source>
</evidence>
<keyword evidence="11" id="KW-0511">Multifunctional enzyme</keyword>
<dbReference type="SMART" id="SM00823">
    <property type="entry name" value="PKS_PP"/>
    <property type="match status" value="1"/>
</dbReference>
<keyword evidence="6" id="KW-0276">Fatty acid metabolism</keyword>
<evidence type="ECO:0000256" key="1">
    <source>
        <dbReference type="ARBA" id="ARBA00012873"/>
    </source>
</evidence>
<accession>A0AAQ4FH90</accession>
<feature type="domain" description="Carrier" evidence="13">
    <location>
        <begin position="74"/>
        <end position="151"/>
    </location>
</feature>
<evidence type="ECO:0000256" key="6">
    <source>
        <dbReference type="ARBA" id="ARBA00022832"/>
    </source>
</evidence>
<organism evidence="14 15">
    <name type="scientific">Amblyomma americanum</name>
    <name type="common">Lone star tick</name>
    <dbReference type="NCBI Taxonomy" id="6943"/>
    <lineage>
        <taxon>Eukaryota</taxon>
        <taxon>Metazoa</taxon>
        <taxon>Ecdysozoa</taxon>
        <taxon>Arthropoda</taxon>
        <taxon>Chelicerata</taxon>
        <taxon>Arachnida</taxon>
        <taxon>Acari</taxon>
        <taxon>Parasitiformes</taxon>
        <taxon>Ixodida</taxon>
        <taxon>Ixodoidea</taxon>
        <taxon>Ixodidae</taxon>
        <taxon>Amblyomminae</taxon>
        <taxon>Amblyomma</taxon>
    </lineage>
</organism>
<keyword evidence="7" id="KW-0521">NADP</keyword>
<proteinExistence type="predicted"/>